<organism evidence="1 2">
    <name type="scientific">Elysia crispata</name>
    <name type="common">lettuce slug</name>
    <dbReference type="NCBI Taxonomy" id="231223"/>
    <lineage>
        <taxon>Eukaryota</taxon>
        <taxon>Metazoa</taxon>
        <taxon>Spiralia</taxon>
        <taxon>Lophotrochozoa</taxon>
        <taxon>Mollusca</taxon>
        <taxon>Gastropoda</taxon>
        <taxon>Heterobranchia</taxon>
        <taxon>Euthyneura</taxon>
        <taxon>Panpulmonata</taxon>
        <taxon>Sacoglossa</taxon>
        <taxon>Placobranchoidea</taxon>
        <taxon>Plakobranchidae</taxon>
        <taxon>Elysia</taxon>
    </lineage>
</organism>
<dbReference type="EMBL" id="JAWDGP010005150">
    <property type="protein sequence ID" value="KAK3759230.1"/>
    <property type="molecule type" value="Genomic_DNA"/>
</dbReference>
<keyword evidence="2" id="KW-1185">Reference proteome</keyword>
<proteinExistence type="predicted"/>
<evidence type="ECO:0000313" key="2">
    <source>
        <dbReference type="Proteomes" id="UP001283361"/>
    </source>
</evidence>
<dbReference type="AlphaFoldDB" id="A0AAE0YY27"/>
<reference evidence="1" key="1">
    <citation type="journal article" date="2023" name="G3 (Bethesda)">
        <title>A reference genome for the long-term kleptoplast-retaining sea slug Elysia crispata morphotype clarki.</title>
        <authorList>
            <person name="Eastman K.E."/>
            <person name="Pendleton A.L."/>
            <person name="Shaikh M.A."/>
            <person name="Suttiyut T."/>
            <person name="Ogas R."/>
            <person name="Tomko P."/>
            <person name="Gavelis G."/>
            <person name="Widhalm J.R."/>
            <person name="Wisecaver J.H."/>
        </authorList>
    </citation>
    <scope>NUCLEOTIDE SEQUENCE</scope>
    <source>
        <strain evidence="1">ECLA1</strain>
    </source>
</reference>
<gene>
    <name evidence="1" type="ORF">RRG08_054949</name>
</gene>
<name>A0AAE0YY27_9GAST</name>
<accession>A0AAE0YY27</accession>
<evidence type="ECO:0000313" key="1">
    <source>
        <dbReference type="EMBL" id="KAK3759230.1"/>
    </source>
</evidence>
<protein>
    <submittedName>
        <fullName evidence="1">Uncharacterized protein</fullName>
    </submittedName>
</protein>
<sequence>MKVDQEDCYGASIPVVEPYARVSPIDFFSIIMSGLDNRRYRGDTDYYIDIRLACVPACRPTRGLDGDLPCSLALTRAGNQMVGGFGYVIGYLASSALWSGGLREIGGLTPEGVVVSLASIPPTDRVDRADSAKPLGKGA</sequence>
<dbReference type="Proteomes" id="UP001283361">
    <property type="component" value="Unassembled WGS sequence"/>
</dbReference>
<comment type="caution">
    <text evidence="1">The sequence shown here is derived from an EMBL/GenBank/DDBJ whole genome shotgun (WGS) entry which is preliminary data.</text>
</comment>